<dbReference type="Proteomes" id="UP000183656">
    <property type="component" value="Unassembled WGS sequence"/>
</dbReference>
<dbReference type="PROSITE" id="PS50110">
    <property type="entry name" value="RESPONSE_REGULATORY"/>
    <property type="match status" value="1"/>
</dbReference>
<dbReference type="Gene3D" id="3.40.50.2300">
    <property type="match status" value="1"/>
</dbReference>
<dbReference type="Pfam" id="PF00072">
    <property type="entry name" value="Response_reg"/>
    <property type="match status" value="1"/>
</dbReference>
<dbReference type="SMART" id="SM00448">
    <property type="entry name" value="REC"/>
    <property type="match status" value="1"/>
</dbReference>
<evidence type="ECO:0000259" key="4">
    <source>
        <dbReference type="PROSITE" id="PS50110"/>
    </source>
</evidence>
<evidence type="ECO:0000313" key="6">
    <source>
        <dbReference type="Proteomes" id="UP000183656"/>
    </source>
</evidence>
<dbReference type="PROSITE" id="PS50043">
    <property type="entry name" value="HTH_LUXR_2"/>
    <property type="match status" value="1"/>
</dbReference>
<dbReference type="EMBL" id="FPBX01000065">
    <property type="protein sequence ID" value="SFU99731.1"/>
    <property type="molecule type" value="Genomic_DNA"/>
</dbReference>
<dbReference type="PANTHER" id="PTHR43214">
    <property type="entry name" value="TWO-COMPONENT RESPONSE REGULATOR"/>
    <property type="match status" value="1"/>
</dbReference>
<keyword evidence="6" id="KW-1185">Reference proteome</keyword>
<dbReference type="CDD" id="cd06170">
    <property type="entry name" value="LuxR_C_like"/>
    <property type="match status" value="1"/>
</dbReference>
<keyword evidence="2" id="KW-0597">Phosphoprotein</keyword>
<sequence>MHRKATQRADLRLSPYRATWSAQRLWQHQRMESPNSTIRVAVVEDDGACRTALAHALQAAPDMRVQWLAASRAEALERLNEELPLDVLLLDLGLPDGSGLEVLAALRLRWPQAATMVSTIFGDEAHVLGAIAAGAMGYLLKDLPPQAVLQEVRSLHAGGSPINPMVARKLLMRAASPGQSAEVAPPPAQPAAVTDAAPSAREAELLRMVARGHTLDEVAQAMGVTRHTVRTFVRRVYAKLQVTTRAEAVSAALRQGWLE</sequence>
<name>A0A1I7KQP6_9BURK</name>
<dbReference type="GO" id="GO:0000160">
    <property type="term" value="P:phosphorelay signal transduction system"/>
    <property type="evidence" value="ECO:0007669"/>
    <property type="project" value="InterPro"/>
</dbReference>
<dbReference type="PRINTS" id="PR00038">
    <property type="entry name" value="HTHLUXR"/>
</dbReference>
<dbReference type="InterPro" id="IPR001789">
    <property type="entry name" value="Sig_transdc_resp-reg_receiver"/>
</dbReference>
<dbReference type="InterPro" id="IPR011006">
    <property type="entry name" value="CheY-like_superfamily"/>
</dbReference>
<dbReference type="AlphaFoldDB" id="A0A1I7KQP6"/>
<feature type="domain" description="Response regulatory" evidence="4">
    <location>
        <begin position="39"/>
        <end position="156"/>
    </location>
</feature>
<accession>A0A1I7KQP6</accession>
<protein>
    <submittedName>
        <fullName evidence="5">DNA-binding response regulator, NarL/FixJ family, contains REC and HTH domains</fullName>
    </submittedName>
</protein>
<reference evidence="5 6" key="1">
    <citation type="submission" date="2016-10" db="EMBL/GenBank/DDBJ databases">
        <authorList>
            <person name="de Groot N.N."/>
        </authorList>
    </citation>
    <scope>NUCLEOTIDE SEQUENCE [LARGE SCALE GENOMIC DNA]</scope>
    <source>
        <strain evidence="5 6">R-24608</strain>
    </source>
</reference>
<dbReference type="GO" id="GO:0003677">
    <property type="term" value="F:DNA binding"/>
    <property type="evidence" value="ECO:0007669"/>
    <property type="project" value="UniProtKB-KW"/>
</dbReference>
<dbReference type="GO" id="GO:0006355">
    <property type="term" value="P:regulation of DNA-templated transcription"/>
    <property type="evidence" value="ECO:0007669"/>
    <property type="project" value="InterPro"/>
</dbReference>
<evidence type="ECO:0000256" key="1">
    <source>
        <dbReference type="ARBA" id="ARBA00023125"/>
    </source>
</evidence>
<gene>
    <name evidence="5" type="ORF">SAMN04489707_10654</name>
</gene>
<dbReference type="InterPro" id="IPR016032">
    <property type="entry name" value="Sig_transdc_resp-reg_C-effctor"/>
</dbReference>
<dbReference type="SMART" id="SM00421">
    <property type="entry name" value="HTH_LUXR"/>
    <property type="match status" value="1"/>
</dbReference>
<dbReference type="SUPFAM" id="SSF46894">
    <property type="entry name" value="C-terminal effector domain of the bipartite response regulators"/>
    <property type="match status" value="1"/>
</dbReference>
<keyword evidence="1 5" id="KW-0238">DNA-binding</keyword>
<dbReference type="InterPro" id="IPR000792">
    <property type="entry name" value="Tscrpt_reg_LuxR_C"/>
</dbReference>
<dbReference type="InterPro" id="IPR039420">
    <property type="entry name" value="WalR-like"/>
</dbReference>
<evidence type="ECO:0000313" key="5">
    <source>
        <dbReference type="EMBL" id="SFU99731.1"/>
    </source>
</evidence>
<dbReference type="SUPFAM" id="SSF52172">
    <property type="entry name" value="CheY-like"/>
    <property type="match status" value="1"/>
</dbReference>
<dbReference type="STRING" id="343013.SAMN04489707_10654"/>
<evidence type="ECO:0000259" key="3">
    <source>
        <dbReference type="PROSITE" id="PS50043"/>
    </source>
</evidence>
<feature type="modified residue" description="4-aspartylphosphate" evidence="2">
    <location>
        <position position="91"/>
    </location>
</feature>
<feature type="domain" description="HTH luxR-type" evidence="3">
    <location>
        <begin position="191"/>
        <end position="256"/>
    </location>
</feature>
<proteinExistence type="predicted"/>
<dbReference type="PANTHER" id="PTHR43214:SF43">
    <property type="entry name" value="TWO-COMPONENT RESPONSE REGULATOR"/>
    <property type="match status" value="1"/>
</dbReference>
<organism evidence="5 6">
    <name type="scientific">Paenacidovorax caeni</name>
    <dbReference type="NCBI Taxonomy" id="343013"/>
    <lineage>
        <taxon>Bacteria</taxon>
        <taxon>Pseudomonadati</taxon>
        <taxon>Pseudomonadota</taxon>
        <taxon>Betaproteobacteria</taxon>
        <taxon>Burkholderiales</taxon>
        <taxon>Comamonadaceae</taxon>
        <taxon>Paenacidovorax</taxon>
    </lineage>
</organism>
<dbReference type="Pfam" id="PF00196">
    <property type="entry name" value="GerE"/>
    <property type="match status" value="1"/>
</dbReference>
<evidence type="ECO:0000256" key="2">
    <source>
        <dbReference type="PROSITE-ProRule" id="PRU00169"/>
    </source>
</evidence>